<dbReference type="EMBL" id="JANTHZ010000003">
    <property type="protein sequence ID" value="MCS0495378.1"/>
    <property type="molecule type" value="Genomic_DNA"/>
</dbReference>
<evidence type="ECO:0000313" key="10">
    <source>
        <dbReference type="EMBL" id="MCS0495378.1"/>
    </source>
</evidence>
<dbReference type="GO" id="GO:0003677">
    <property type="term" value="F:DNA binding"/>
    <property type="evidence" value="ECO:0007669"/>
    <property type="project" value="UniProtKB-UniRule"/>
</dbReference>
<feature type="coiled-coil region" evidence="7">
    <location>
        <begin position="170"/>
        <end position="197"/>
    </location>
</feature>
<dbReference type="PANTHER" id="PTHR43977">
    <property type="entry name" value="STRUCTURAL MAINTENANCE OF CHROMOSOMES PROTEIN 3"/>
    <property type="match status" value="1"/>
</dbReference>
<comment type="subcellular location">
    <subcellularLocation>
        <location evidence="1 7">Cytoplasm</location>
    </subcellularLocation>
</comment>
<evidence type="ECO:0000256" key="6">
    <source>
        <dbReference type="ARBA" id="ARBA00023125"/>
    </source>
</evidence>
<dbReference type="RefSeq" id="WP_258732478.1">
    <property type="nucleotide sequence ID" value="NZ_JANTHZ010000003.1"/>
</dbReference>
<dbReference type="AlphaFoldDB" id="A0A9X2PFS7"/>
<evidence type="ECO:0000256" key="1">
    <source>
        <dbReference type="ARBA" id="ARBA00004496"/>
    </source>
</evidence>
<comment type="subunit">
    <text evidence="7">Homodimer.</text>
</comment>
<feature type="region of interest" description="Disordered" evidence="8">
    <location>
        <begin position="534"/>
        <end position="554"/>
    </location>
</feature>
<keyword evidence="4 7" id="KW-0067">ATP-binding</keyword>
<comment type="similarity">
    <text evidence="7">Belongs to the SMC family.</text>
</comment>
<dbReference type="FunFam" id="3.40.50.300:FF:000901">
    <property type="entry name" value="Chromosome partition protein Smc"/>
    <property type="match status" value="1"/>
</dbReference>
<evidence type="ECO:0000259" key="9">
    <source>
        <dbReference type="Pfam" id="PF02463"/>
    </source>
</evidence>
<feature type="binding site" evidence="7">
    <location>
        <begin position="32"/>
        <end position="39"/>
    </location>
    <ligand>
        <name>ATP</name>
        <dbReference type="ChEBI" id="CHEBI:30616"/>
    </ligand>
</feature>
<evidence type="ECO:0000256" key="5">
    <source>
        <dbReference type="ARBA" id="ARBA00023054"/>
    </source>
</evidence>
<evidence type="ECO:0000256" key="8">
    <source>
        <dbReference type="SAM" id="MobiDB-lite"/>
    </source>
</evidence>
<feature type="coiled-coil region" evidence="7">
    <location>
        <begin position="677"/>
        <end position="764"/>
    </location>
</feature>
<evidence type="ECO:0000256" key="2">
    <source>
        <dbReference type="ARBA" id="ARBA00022490"/>
    </source>
</evidence>
<feature type="domain" description="RecF/RecN/SMC N-terminal" evidence="9">
    <location>
        <begin position="4"/>
        <end position="1134"/>
    </location>
</feature>
<proteinExistence type="inferred from homology"/>
<dbReference type="SUPFAM" id="SSF52540">
    <property type="entry name" value="P-loop containing nucleoside triphosphate hydrolases"/>
    <property type="match status" value="1"/>
</dbReference>
<keyword evidence="3 7" id="KW-0547">Nucleotide-binding</keyword>
<dbReference type="GO" id="GO:0007062">
    <property type="term" value="P:sister chromatid cohesion"/>
    <property type="evidence" value="ECO:0007669"/>
    <property type="project" value="InterPro"/>
</dbReference>
<dbReference type="Gene3D" id="3.40.50.300">
    <property type="entry name" value="P-loop containing nucleotide triphosphate hydrolases"/>
    <property type="match status" value="2"/>
</dbReference>
<dbReference type="InterPro" id="IPR024704">
    <property type="entry name" value="SMC"/>
</dbReference>
<dbReference type="InterPro" id="IPR027417">
    <property type="entry name" value="P-loop_NTPase"/>
</dbReference>
<dbReference type="GO" id="GO:0005737">
    <property type="term" value="C:cytoplasm"/>
    <property type="evidence" value="ECO:0007669"/>
    <property type="project" value="UniProtKB-SubCell"/>
</dbReference>
<accession>A0A9X2PFS7</accession>
<keyword evidence="6 7" id="KW-0238">DNA-binding</keyword>
<dbReference type="InterPro" id="IPR011890">
    <property type="entry name" value="SMC_prok"/>
</dbReference>
<dbReference type="InterPro" id="IPR003395">
    <property type="entry name" value="RecF/RecN/SMC_N"/>
</dbReference>
<dbReference type="GO" id="GO:0005524">
    <property type="term" value="F:ATP binding"/>
    <property type="evidence" value="ECO:0007669"/>
    <property type="project" value="UniProtKB-UniRule"/>
</dbReference>
<name>A0A9X2PFS7_9HYPH</name>
<comment type="function">
    <text evidence="7">Required for chromosome condensation and partitioning.</text>
</comment>
<gene>
    <name evidence="7" type="primary">smc</name>
    <name evidence="10" type="ORF">NVS89_09735</name>
</gene>
<feature type="coiled-coil region" evidence="7">
    <location>
        <begin position="314"/>
        <end position="372"/>
    </location>
</feature>
<comment type="domain">
    <text evidence="7">Contains large globular domains required for ATP hydrolysis at each terminus and a third globular domain forming a flexible hinge near the middle of the molecule. These domains are separated by coiled-coil structures.</text>
</comment>
<feature type="coiled-coil region" evidence="7">
    <location>
        <begin position="872"/>
        <end position="974"/>
    </location>
</feature>
<dbReference type="GO" id="GO:0007059">
    <property type="term" value="P:chromosome segregation"/>
    <property type="evidence" value="ECO:0007669"/>
    <property type="project" value="UniProtKB-UniRule"/>
</dbReference>
<evidence type="ECO:0000256" key="4">
    <source>
        <dbReference type="ARBA" id="ARBA00022840"/>
    </source>
</evidence>
<keyword evidence="5 7" id="KW-0175">Coiled coil</keyword>
<reference evidence="10" key="1">
    <citation type="submission" date="2022-08" db="EMBL/GenBank/DDBJ databases">
        <authorList>
            <person name="Li F."/>
        </authorList>
    </citation>
    <scope>NUCLEOTIDE SEQUENCE</scope>
    <source>
        <strain evidence="10">MQZ15Z-1</strain>
    </source>
</reference>
<dbReference type="Proteomes" id="UP001151088">
    <property type="component" value="Unassembled WGS sequence"/>
</dbReference>
<dbReference type="GO" id="GO:0016887">
    <property type="term" value="F:ATP hydrolysis activity"/>
    <property type="evidence" value="ECO:0007669"/>
    <property type="project" value="InterPro"/>
</dbReference>
<dbReference type="GO" id="GO:0030261">
    <property type="term" value="P:chromosome condensation"/>
    <property type="evidence" value="ECO:0007669"/>
    <property type="project" value="InterPro"/>
</dbReference>
<sequence length="1150" mass="124531">MKFTRLRLTGFKTFVEPTDMLIEPGLTGVVGPNGCGKSNLVEALRWVMGESSYKAMRAEGMDDVIFGGTTNRPARNTAEVMLVVDNLDRSTPAIFNEADMLEISRRIEREAGSSYRVNGREVRARDVQILFADASSGSRSPSMVRQGQIGEIVGAKPSARRRLLEEAAGVAGLHARRHEAEMRLRAAETNLTRLDDVIGQISGQLDALRRQSRQASRYRAVSSDIRRNEAALLWLRWLEVTGALGEAGEAFDLAQREIAACTIAQGEAARQAAIAAHGIPALREADAVAAATLQRLVLAQGELDREEARASARREELDRRLAQLGGDMERERALAADAQEMLERLVEETIELEEAQAGAGEMESDVLAAREEAAMRLADSERAFADATAALAEGAAQRGALERAVREAGERLARLERENEQLAGQRRTLEAGAGAHRLEERRAATEGAQERFAAAEAAAQEAEAAHAQARAALDNARRPLAEAERTAQRLDTEARTLAKLLDVGTAKRWKPVLDSIRAMRGYEAALGAALGDDLDAPDDPAAPVHWSLRPGEGDASLPPGAEPLSNHVEAPVVLARRLAQVGVVERADGGRLAPLLKPGQRLVSREGDIWRWDGLDAAADAPTAAARRLAERNRLADIEAELVEARAVVSTHRAALEAAEGVLRGAGHRENAARDARRAALRAMETARDELARAERASAEEATRVAALAASLERVEGEREDAAIALEEARQAVTELPPMVESEARLAEVRLQVAQDRAALAEARAHAEGAAREREQRARRLTAIRGEQASWQSRASGTGERVAALEARLAEAGHERAELDDAPNLFAGRRRALLNETAKAEAARREASDGLAAAELAQHEADRAARAALDALAAAREAGARGEARLEALRQRRDDLMREIADMLDGTPENAREIAGFESDSALPQLAAVEAELDRLKGERERLGAVNLRAEEELAEIETRQQGLAAEREDLTEAIKRLRQGIYGLNREARERLQASFAVVDGHFQQLFGTLFGGGEARLVLTDSEDPLEAGLDIIAKPPGKKPQSLSLLSGGEQALTAMALIFAVFLTNPAPICVLDEVDAPLDDANVERFCNLLDEMQRLTETRFVTITHNPITMSRMNRLFGVTMAEQGVSKLVSVDLATAESWREAS</sequence>
<keyword evidence="2 7" id="KW-0963">Cytoplasm</keyword>
<comment type="caution">
    <text evidence="10">The sequence shown here is derived from an EMBL/GenBank/DDBJ whole genome shotgun (WGS) entry which is preliminary data.</text>
</comment>
<feature type="region of interest" description="Disordered" evidence="8">
    <location>
        <begin position="416"/>
        <end position="443"/>
    </location>
</feature>
<evidence type="ECO:0000256" key="3">
    <source>
        <dbReference type="ARBA" id="ARBA00022741"/>
    </source>
</evidence>
<evidence type="ECO:0000313" key="11">
    <source>
        <dbReference type="Proteomes" id="UP001151088"/>
    </source>
</evidence>
<dbReference type="GO" id="GO:0006260">
    <property type="term" value="P:DNA replication"/>
    <property type="evidence" value="ECO:0007669"/>
    <property type="project" value="UniProtKB-UniRule"/>
</dbReference>
<protein>
    <recommendedName>
        <fullName evidence="7">Chromosome partition protein Smc</fullName>
    </recommendedName>
</protein>
<dbReference type="Pfam" id="PF02463">
    <property type="entry name" value="SMC_N"/>
    <property type="match status" value="1"/>
</dbReference>
<dbReference type="CDD" id="cd03278">
    <property type="entry name" value="ABC_SMC_barmotin"/>
    <property type="match status" value="1"/>
</dbReference>
<evidence type="ECO:0000256" key="7">
    <source>
        <dbReference type="HAMAP-Rule" id="MF_01894"/>
    </source>
</evidence>
<dbReference type="HAMAP" id="MF_01894">
    <property type="entry name" value="Smc_prok"/>
    <property type="match status" value="1"/>
</dbReference>
<dbReference type="PIRSF" id="PIRSF005719">
    <property type="entry name" value="SMC"/>
    <property type="match status" value="1"/>
</dbReference>
<organism evidence="10 11">
    <name type="scientific">Ancylobacter mangrovi</name>
    <dbReference type="NCBI Taxonomy" id="2972472"/>
    <lineage>
        <taxon>Bacteria</taxon>
        <taxon>Pseudomonadati</taxon>
        <taxon>Pseudomonadota</taxon>
        <taxon>Alphaproteobacteria</taxon>
        <taxon>Hyphomicrobiales</taxon>
        <taxon>Xanthobacteraceae</taxon>
        <taxon>Ancylobacter</taxon>
    </lineage>
</organism>
<keyword evidence="11" id="KW-1185">Reference proteome</keyword>